<reference evidence="2 3" key="1">
    <citation type="submission" date="2020-02" db="EMBL/GenBank/DDBJ databases">
        <title>Draft genome sequence of two Spirosoma agri KCTC 52727 and Spirosoma terrae KCTC 52035.</title>
        <authorList>
            <person name="Rojas J."/>
            <person name="Ambika Manirajan B."/>
            <person name="Ratering S."/>
            <person name="Suarez C."/>
            <person name="Schnell S."/>
        </authorList>
    </citation>
    <scope>NUCLEOTIDE SEQUENCE [LARGE SCALE GENOMIC DNA]</scope>
    <source>
        <strain evidence="2 3">KCTC 52727</strain>
    </source>
</reference>
<dbReference type="AlphaFoldDB" id="A0A6M0IF85"/>
<proteinExistence type="predicted"/>
<evidence type="ECO:0000313" key="3">
    <source>
        <dbReference type="Proteomes" id="UP000477386"/>
    </source>
</evidence>
<feature type="chain" id="PRO_5026790157" description="Tetratricopeptide repeat protein" evidence="1">
    <location>
        <begin position="21"/>
        <end position="217"/>
    </location>
</feature>
<comment type="caution">
    <text evidence="2">The sequence shown here is derived from an EMBL/GenBank/DDBJ whole genome shotgun (WGS) entry which is preliminary data.</text>
</comment>
<feature type="signal peptide" evidence="1">
    <location>
        <begin position="1"/>
        <end position="20"/>
    </location>
</feature>
<accession>A0A6M0IF85</accession>
<dbReference type="EMBL" id="JAAGNZ010000001">
    <property type="protein sequence ID" value="NEU66011.1"/>
    <property type="molecule type" value="Genomic_DNA"/>
</dbReference>
<evidence type="ECO:0000313" key="2">
    <source>
        <dbReference type="EMBL" id="NEU66011.1"/>
    </source>
</evidence>
<dbReference type="Proteomes" id="UP000477386">
    <property type="component" value="Unassembled WGS sequence"/>
</dbReference>
<sequence>MKTIIIFIVAALAANSPVWAQSEPYKKAMNEAIGTMKGHTDKTSTADLVATANQFERIAGVEQKEWLPRYYAALNYILLGFTGKDEAAKDKYLDQADVNLKAAEAIAPDNDELAVLKAYVAQARMVVDPMNRWQQYGPLFQGGLAKAKSLNADNPRIYVLEGSSLMYTPEQFGGGADAGCPVLKQATEKFASFKPASDLSPMWGQKQIEPLLVKCPK</sequence>
<evidence type="ECO:0008006" key="4">
    <source>
        <dbReference type="Google" id="ProtNLM"/>
    </source>
</evidence>
<keyword evidence="1" id="KW-0732">Signal</keyword>
<keyword evidence="3" id="KW-1185">Reference proteome</keyword>
<dbReference type="RefSeq" id="WP_164035299.1">
    <property type="nucleotide sequence ID" value="NZ_JAAGNZ010000001.1"/>
</dbReference>
<evidence type="ECO:0000256" key="1">
    <source>
        <dbReference type="SAM" id="SignalP"/>
    </source>
</evidence>
<organism evidence="2 3">
    <name type="scientific">Spirosoma agri</name>
    <dbReference type="NCBI Taxonomy" id="1987381"/>
    <lineage>
        <taxon>Bacteria</taxon>
        <taxon>Pseudomonadati</taxon>
        <taxon>Bacteroidota</taxon>
        <taxon>Cytophagia</taxon>
        <taxon>Cytophagales</taxon>
        <taxon>Cytophagaceae</taxon>
        <taxon>Spirosoma</taxon>
    </lineage>
</organism>
<name>A0A6M0IF85_9BACT</name>
<protein>
    <recommendedName>
        <fullName evidence="4">Tetratricopeptide repeat protein</fullName>
    </recommendedName>
</protein>
<gene>
    <name evidence="2" type="ORF">GK091_03895</name>
</gene>